<keyword evidence="7" id="KW-0270">Exopolysaccharide synthesis</keyword>
<evidence type="ECO:0000313" key="11">
    <source>
        <dbReference type="EMBL" id="UFZ01830.1"/>
    </source>
</evidence>
<dbReference type="PANTHER" id="PTHR30576:SF21">
    <property type="entry name" value="UDP-GLUCOSE:UNDECAPRENYL-PHOSPHATE GLUCOSE-1-PHOSPHATE TRANSFERASE"/>
    <property type="match status" value="1"/>
</dbReference>
<reference evidence="11" key="1">
    <citation type="journal article" date="2024" name="Antonie Van Leeuwenhoek">
        <title>Bradyrhizobium ontarionense sp. nov., a novel bacterial symbiont isolated from Aeschynomene indica (Indian jointvetch), harbours photosynthesis, nitrogen fixation and nitrous oxide (N2O) reductase genes.</title>
        <authorList>
            <person name="Bromfield E.S.P."/>
            <person name="Cloutier S."/>
        </authorList>
    </citation>
    <scope>NUCLEOTIDE SEQUENCE</scope>
    <source>
        <strain evidence="11">A19</strain>
    </source>
</reference>
<gene>
    <name evidence="11" type="ORF">LQG66_21200</name>
</gene>
<evidence type="ECO:0000256" key="3">
    <source>
        <dbReference type="ARBA" id="ARBA00022679"/>
    </source>
</evidence>
<evidence type="ECO:0000259" key="10">
    <source>
        <dbReference type="Pfam" id="PF02397"/>
    </source>
</evidence>
<organism evidence="11 12">
    <name type="scientific">Bradyrhizobium ontarionense</name>
    <dbReference type="NCBI Taxonomy" id="2898149"/>
    <lineage>
        <taxon>Bacteria</taxon>
        <taxon>Pseudomonadati</taxon>
        <taxon>Pseudomonadota</taxon>
        <taxon>Alphaproteobacteria</taxon>
        <taxon>Hyphomicrobiales</taxon>
        <taxon>Nitrobacteraceae</taxon>
        <taxon>Bradyrhizobium</taxon>
    </lineage>
</organism>
<evidence type="ECO:0000313" key="12">
    <source>
        <dbReference type="Proteomes" id="UP001431010"/>
    </source>
</evidence>
<feature type="transmembrane region" description="Helical" evidence="9">
    <location>
        <begin position="132"/>
        <end position="155"/>
    </location>
</feature>
<dbReference type="PANTHER" id="PTHR30576">
    <property type="entry name" value="COLANIC BIOSYNTHESIS UDP-GLUCOSE LIPID CARRIER TRANSFERASE"/>
    <property type="match status" value="1"/>
</dbReference>
<evidence type="ECO:0000256" key="5">
    <source>
        <dbReference type="ARBA" id="ARBA00022989"/>
    </source>
</evidence>
<evidence type="ECO:0000256" key="1">
    <source>
        <dbReference type="ARBA" id="ARBA00004141"/>
    </source>
</evidence>
<keyword evidence="4 9" id="KW-0812">Transmembrane</keyword>
<keyword evidence="3" id="KW-0808">Transferase</keyword>
<dbReference type="Pfam" id="PF02397">
    <property type="entry name" value="Bac_transf"/>
    <property type="match status" value="1"/>
</dbReference>
<feature type="transmembrane region" description="Helical" evidence="9">
    <location>
        <begin position="35"/>
        <end position="54"/>
    </location>
</feature>
<dbReference type="Proteomes" id="UP001431010">
    <property type="component" value="Chromosome"/>
</dbReference>
<comment type="subcellular location">
    <subcellularLocation>
        <location evidence="1">Membrane</location>
        <topology evidence="1">Multi-pass membrane protein</topology>
    </subcellularLocation>
</comment>
<feature type="domain" description="Bacterial sugar transferase" evidence="10">
    <location>
        <begin position="292"/>
        <end position="475"/>
    </location>
</feature>
<evidence type="ECO:0000256" key="7">
    <source>
        <dbReference type="ARBA" id="ARBA00023169"/>
    </source>
</evidence>
<proteinExistence type="inferred from homology"/>
<dbReference type="RefSeq" id="WP_231317623.1">
    <property type="nucleotide sequence ID" value="NZ_CP088156.1"/>
</dbReference>
<feature type="transmembrane region" description="Helical" evidence="9">
    <location>
        <begin position="105"/>
        <end position="126"/>
    </location>
</feature>
<feature type="region of interest" description="Disordered" evidence="8">
    <location>
        <begin position="1"/>
        <end position="30"/>
    </location>
</feature>
<feature type="transmembrane region" description="Helical" evidence="9">
    <location>
        <begin position="459"/>
        <end position="478"/>
    </location>
</feature>
<evidence type="ECO:0000256" key="9">
    <source>
        <dbReference type="SAM" id="Phobius"/>
    </source>
</evidence>
<dbReference type="EMBL" id="CP088156">
    <property type="protein sequence ID" value="UFZ01830.1"/>
    <property type="molecule type" value="Genomic_DNA"/>
</dbReference>
<dbReference type="Pfam" id="PF13727">
    <property type="entry name" value="CoA_binding_3"/>
    <property type="match status" value="1"/>
</dbReference>
<dbReference type="NCBIfam" id="TIGR03025">
    <property type="entry name" value="EPS_sugtrans"/>
    <property type="match status" value="1"/>
</dbReference>
<keyword evidence="5 9" id="KW-1133">Transmembrane helix</keyword>
<keyword evidence="6 9" id="KW-0472">Membrane</keyword>
<feature type="transmembrane region" description="Helical" evidence="9">
    <location>
        <begin position="297"/>
        <end position="318"/>
    </location>
</feature>
<evidence type="ECO:0000256" key="2">
    <source>
        <dbReference type="ARBA" id="ARBA00006464"/>
    </source>
</evidence>
<evidence type="ECO:0000256" key="8">
    <source>
        <dbReference type="SAM" id="MobiDB-lite"/>
    </source>
</evidence>
<evidence type="ECO:0000256" key="6">
    <source>
        <dbReference type="ARBA" id="ARBA00023136"/>
    </source>
</evidence>
<protein>
    <submittedName>
        <fullName evidence="11">Exopolysaccharide biosynthesis polyprenyl glycosylphosphotransferase</fullName>
    </submittedName>
</protein>
<dbReference type="InterPro" id="IPR017475">
    <property type="entry name" value="EPS_sugar_tfrase"/>
</dbReference>
<keyword evidence="12" id="KW-1185">Reference proteome</keyword>
<evidence type="ECO:0000256" key="4">
    <source>
        <dbReference type="ARBA" id="ARBA00022692"/>
    </source>
</evidence>
<dbReference type="InterPro" id="IPR003362">
    <property type="entry name" value="Bact_transf"/>
</dbReference>
<comment type="similarity">
    <text evidence="2">Belongs to the bacterial sugar transferase family.</text>
</comment>
<accession>A0ABY3R4H6</accession>
<name>A0ABY3R4H6_9BRAD</name>
<feature type="transmembrane region" description="Helical" evidence="9">
    <location>
        <begin position="74"/>
        <end position="93"/>
    </location>
</feature>
<feature type="compositionally biased region" description="Basic and acidic residues" evidence="8">
    <location>
        <begin position="12"/>
        <end position="25"/>
    </location>
</feature>
<sequence length="485" mass="54082">MTELRPSPAPRPRPDRSHSGADAPRRSRLSRSATSAGKFIALEFGTVSTVAYLTSLLYHRLVVPELPIATEYTSASVLLAALYCGAALGLRDFTHLQNFRHQRLLWNAIRATILAFAFLVSGMFLLKISDEYSRGALVVQFMTVCLAALALRGVLISRQQRALHRGELALRRAFIIGDLRQSHGLSQRLRDNGIITVAQFTLTQFERPDGARALVDACRTAGADDIFVLPTAEQIGRMPSFIDHLSQLPVAVHVMVPGLDGLLSASEVVEFGDVAAVQVQGRPLSAVDEALKRGFDIIASVLLLVALSPLMLAVAALIKLTDRGPVLFRQVRHGFNNQAITVLKFRTMRCSPAAEDFRQATRHDPRITWIGGWLRAASIDELPQLVNVLRGEMSIVGPRPHALAHNRMFEERIPPLSRRHNMKPGITGWAQVNLLRGETDTLEKMQRRIDYDLFYIDHWSFLFDLKIIVLTAMLFLSVKNYRQSF</sequence>